<reference evidence="3 4" key="1">
    <citation type="submission" date="2020-02" db="EMBL/GenBank/DDBJ databases">
        <title>Sequencing the genomes of 1000 actinobacteria strains.</title>
        <authorList>
            <person name="Klenk H.-P."/>
        </authorList>
    </citation>
    <scope>NUCLEOTIDE SEQUENCE [LARGE SCALE GENOMIC DNA]</scope>
    <source>
        <strain evidence="3 4">DSM 27960</strain>
    </source>
</reference>
<comment type="similarity">
    <text evidence="1">Belongs to the AHA1 family.</text>
</comment>
<sequence length="141" mass="15600">MPVGPVIVRVTLPAARETVWQALVEPQRTAIWWPDLQIDAVIGGGVAEIWAEADSERHATGAVDIVIPGHSLGFNWQELGDAYATSVLLVIRTDGERSILTVTETGLDSLEHANRRAMEYHEGWEYHLEDLRAYLAGELAE</sequence>
<proteinExistence type="inferred from homology"/>
<feature type="domain" description="Activator of Hsp90 ATPase homologue 1/2-like C-terminal" evidence="2">
    <location>
        <begin position="14"/>
        <end position="135"/>
    </location>
</feature>
<organism evidence="3 4">
    <name type="scientific">Lysinibacter cavernae</name>
    <dbReference type="NCBI Taxonomy" id="1640652"/>
    <lineage>
        <taxon>Bacteria</taxon>
        <taxon>Bacillati</taxon>
        <taxon>Actinomycetota</taxon>
        <taxon>Actinomycetes</taxon>
        <taxon>Micrococcales</taxon>
        <taxon>Microbacteriaceae</taxon>
        <taxon>Lysinibacter</taxon>
    </lineage>
</organism>
<dbReference type="InterPro" id="IPR013538">
    <property type="entry name" value="ASHA1/2-like_C"/>
</dbReference>
<evidence type="ECO:0000256" key="1">
    <source>
        <dbReference type="ARBA" id="ARBA00006817"/>
    </source>
</evidence>
<name>A0A7X5R1K2_9MICO</name>
<dbReference type="AlphaFoldDB" id="A0A7X5R1K2"/>
<dbReference type="CDD" id="cd07814">
    <property type="entry name" value="SRPBCC_CalC_Aha1-like"/>
    <property type="match status" value="1"/>
</dbReference>
<dbReference type="InterPro" id="IPR023393">
    <property type="entry name" value="START-like_dom_sf"/>
</dbReference>
<evidence type="ECO:0000259" key="2">
    <source>
        <dbReference type="Pfam" id="PF08327"/>
    </source>
</evidence>
<evidence type="ECO:0000313" key="4">
    <source>
        <dbReference type="Proteomes" id="UP000541033"/>
    </source>
</evidence>
<dbReference type="Gene3D" id="3.30.530.20">
    <property type="match status" value="1"/>
</dbReference>
<gene>
    <name evidence="3" type="ORF">FHX76_001776</name>
</gene>
<keyword evidence="4" id="KW-1185">Reference proteome</keyword>
<dbReference type="SUPFAM" id="SSF55961">
    <property type="entry name" value="Bet v1-like"/>
    <property type="match status" value="1"/>
</dbReference>
<evidence type="ECO:0000313" key="3">
    <source>
        <dbReference type="EMBL" id="NIH53908.1"/>
    </source>
</evidence>
<dbReference type="EMBL" id="JAAMOX010000001">
    <property type="protein sequence ID" value="NIH53908.1"/>
    <property type="molecule type" value="Genomic_DNA"/>
</dbReference>
<dbReference type="Proteomes" id="UP000541033">
    <property type="component" value="Unassembled WGS sequence"/>
</dbReference>
<protein>
    <submittedName>
        <fullName evidence="3">Uncharacterized protein YndB with AHSA1/START domain</fullName>
    </submittedName>
</protein>
<accession>A0A7X5R1K2</accession>
<comment type="caution">
    <text evidence="3">The sequence shown here is derived from an EMBL/GenBank/DDBJ whole genome shotgun (WGS) entry which is preliminary data.</text>
</comment>
<dbReference type="Pfam" id="PF08327">
    <property type="entry name" value="AHSA1"/>
    <property type="match status" value="1"/>
</dbReference>
<dbReference type="RefSeq" id="WP_167149907.1">
    <property type="nucleotide sequence ID" value="NZ_JAAMOX010000001.1"/>
</dbReference>